<dbReference type="PROSITE" id="PS51125">
    <property type="entry name" value="NHL"/>
    <property type="match status" value="1"/>
</dbReference>
<dbReference type="Gene3D" id="2.120.10.30">
    <property type="entry name" value="TolB, C-terminal domain"/>
    <property type="match status" value="1"/>
</dbReference>
<dbReference type="Pfam" id="PF01436">
    <property type="entry name" value="NHL"/>
    <property type="match status" value="1"/>
</dbReference>
<evidence type="ECO:0000313" key="6">
    <source>
        <dbReference type="Proteomes" id="UP000663862"/>
    </source>
</evidence>
<dbReference type="Proteomes" id="UP000663862">
    <property type="component" value="Unassembled WGS sequence"/>
</dbReference>
<dbReference type="Gene3D" id="2.40.10.500">
    <property type="match status" value="2"/>
</dbReference>
<gene>
    <name evidence="5" type="ORF">TSG867_LOCUS31348</name>
</gene>
<dbReference type="SUPFAM" id="SSF101898">
    <property type="entry name" value="NHL repeat"/>
    <property type="match status" value="1"/>
</dbReference>
<evidence type="ECO:0000256" key="4">
    <source>
        <dbReference type="PROSITE-ProRule" id="PRU00504"/>
    </source>
</evidence>
<dbReference type="InterPro" id="IPR001258">
    <property type="entry name" value="NHL_repeat"/>
</dbReference>
<comment type="caution">
    <text evidence="5">The sequence shown here is derived from an EMBL/GenBank/DDBJ whole genome shotgun (WGS) entry which is preliminary data.</text>
</comment>
<dbReference type="InterPro" id="IPR011042">
    <property type="entry name" value="6-blade_b-propeller_TolB-like"/>
</dbReference>
<sequence length="384" mass="42460">FVPLRGTAVDIDLNAIWQENGTTVAGGNGWGNQSNQLYQPWGLFLDDSETIYVADSQNHRIMAWTSDATSGEVVAGENGRGNGSHQLSYPRDLVVDKVTDSFIIADFGNKRVVWWPRQNGTHGETILSEIDCLGLTMDENGSLYVAQYEKHEVRQYRRGESNGTKVAGGNGGGSRTDQLNGPRYIFVYRDGSLYVSDWGNHRVMKWAEGATHGTVVAGGQGYGSNLTELSYAHGVVVDQLATVYVADQLNHRIMRWPKGNTQGNAIIGGNGRGGQPNQLHEPAVNALHETLSSEKNQTDINYLIDSIPEAETLDWLLVLGLQEFAMFAMNNPEILSPDVFDVTIPDLLRIRDLLATNGTTAVTWRDLKPYARKALAFFDTWQYH</sequence>
<keyword evidence="2" id="KW-0677">Repeat</keyword>
<keyword evidence="3" id="KW-0325">Glycoprotein</keyword>
<evidence type="ECO:0000256" key="3">
    <source>
        <dbReference type="ARBA" id="ARBA00023180"/>
    </source>
</evidence>
<dbReference type="EMBL" id="CAJOBQ010005720">
    <property type="protein sequence ID" value="CAF4661062.1"/>
    <property type="molecule type" value="Genomic_DNA"/>
</dbReference>
<protein>
    <submittedName>
        <fullName evidence="5">Uncharacterized protein</fullName>
    </submittedName>
</protein>
<keyword evidence="1" id="KW-0732">Signal</keyword>
<name>A0A821G5R5_9BILA</name>
<evidence type="ECO:0000313" key="5">
    <source>
        <dbReference type="EMBL" id="CAF4661062.1"/>
    </source>
</evidence>
<dbReference type="PANTHER" id="PTHR10680">
    <property type="entry name" value="PEPTIDYL-GLYCINE ALPHA-AMIDATING MONOOXYGENASE"/>
    <property type="match status" value="1"/>
</dbReference>
<evidence type="ECO:0000256" key="1">
    <source>
        <dbReference type="ARBA" id="ARBA00022729"/>
    </source>
</evidence>
<feature type="repeat" description="NHL" evidence="4">
    <location>
        <begin position="36"/>
        <end position="67"/>
    </location>
</feature>
<accession>A0A821G5R5</accession>
<dbReference type="CDD" id="cd05819">
    <property type="entry name" value="NHL"/>
    <property type="match status" value="1"/>
</dbReference>
<evidence type="ECO:0000256" key="2">
    <source>
        <dbReference type="ARBA" id="ARBA00022737"/>
    </source>
</evidence>
<proteinExistence type="predicted"/>
<dbReference type="AlphaFoldDB" id="A0A821G5R5"/>
<organism evidence="5 6">
    <name type="scientific">Rotaria socialis</name>
    <dbReference type="NCBI Taxonomy" id="392032"/>
    <lineage>
        <taxon>Eukaryota</taxon>
        <taxon>Metazoa</taxon>
        <taxon>Spiralia</taxon>
        <taxon>Gnathifera</taxon>
        <taxon>Rotifera</taxon>
        <taxon>Eurotatoria</taxon>
        <taxon>Bdelloidea</taxon>
        <taxon>Philodinida</taxon>
        <taxon>Philodinidae</taxon>
        <taxon>Rotaria</taxon>
    </lineage>
</organism>
<feature type="non-terminal residue" evidence="5">
    <location>
        <position position="384"/>
    </location>
</feature>
<reference evidence="5" key="1">
    <citation type="submission" date="2021-02" db="EMBL/GenBank/DDBJ databases">
        <authorList>
            <person name="Nowell W R."/>
        </authorList>
    </citation>
    <scope>NUCLEOTIDE SEQUENCE</scope>
</reference>